<dbReference type="AlphaFoldDB" id="A0A0V0X1B4"/>
<feature type="non-terminal residue" evidence="1">
    <location>
        <position position="69"/>
    </location>
</feature>
<evidence type="ECO:0000313" key="2">
    <source>
        <dbReference type="Proteomes" id="UP000054815"/>
    </source>
</evidence>
<proteinExistence type="predicted"/>
<dbReference type="EMBL" id="JYDU01000771">
    <property type="protein sequence ID" value="KRX81855.1"/>
    <property type="molecule type" value="Genomic_DNA"/>
</dbReference>
<accession>A0A0V0X1B4</accession>
<evidence type="ECO:0000313" key="1">
    <source>
        <dbReference type="EMBL" id="KRX81855.1"/>
    </source>
</evidence>
<comment type="caution">
    <text evidence="1">The sequence shown here is derived from an EMBL/GenBank/DDBJ whole genome shotgun (WGS) entry which is preliminary data.</text>
</comment>
<protein>
    <submittedName>
        <fullName evidence="1">Uncharacterized protein</fullName>
    </submittedName>
</protein>
<reference evidence="1 2" key="1">
    <citation type="submission" date="2015-01" db="EMBL/GenBank/DDBJ databases">
        <title>Evolution of Trichinella species and genotypes.</title>
        <authorList>
            <person name="Korhonen P.K."/>
            <person name="Edoardo P."/>
            <person name="Giuseppe L.R."/>
            <person name="Gasser R.B."/>
        </authorList>
    </citation>
    <scope>NUCLEOTIDE SEQUENCE [LARGE SCALE GENOMIC DNA]</scope>
    <source>
        <strain evidence="1">ISS141</strain>
    </source>
</reference>
<dbReference type="Proteomes" id="UP000054815">
    <property type="component" value="Unassembled WGS sequence"/>
</dbReference>
<sequence>MKASALACTCCMCVRTHQWVWVQRVDDVVSSLSAVLRDVSVSRCDFGSGARVHSVDQCIDGYGCFRAQA</sequence>
<organism evidence="1 2">
    <name type="scientific">Trichinella pseudospiralis</name>
    <name type="common">Parasitic roundworm</name>
    <dbReference type="NCBI Taxonomy" id="6337"/>
    <lineage>
        <taxon>Eukaryota</taxon>
        <taxon>Metazoa</taxon>
        <taxon>Ecdysozoa</taxon>
        <taxon>Nematoda</taxon>
        <taxon>Enoplea</taxon>
        <taxon>Dorylaimia</taxon>
        <taxon>Trichinellida</taxon>
        <taxon>Trichinellidae</taxon>
        <taxon>Trichinella</taxon>
    </lineage>
</organism>
<name>A0A0V0X1B4_TRIPS</name>
<gene>
    <name evidence="1" type="ORF">T4E_12105</name>
</gene>